<dbReference type="Gene3D" id="3.90.950.20">
    <property type="entry name" value="CinA-like"/>
    <property type="match status" value="1"/>
</dbReference>
<dbReference type="AlphaFoldDB" id="A0A849ARH1"/>
<gene>
    <name evidence="2" type="ORF">HLA91_03200</name>
</gene>
<dbReference type="NCBIfam" id="TIGR00199">
    <property type="entry name" value="PncC_domain"/>
    <property type="match status" value="1"/>
</dbReference>
<evidence type="ECO:0000313" key="3">
    <source>
        <dbReference type="Proteomes" id="UP000549517"/>
    </source>
</evidence>
<organism evidence="2 3">
    <name type="scientific">Brevibacterium luteolum</name>
    <dbReference type="NCBI Taxonomy" id="199591"/>
    <lineage>
        <taxon>Bacteria</taxon>
        <taxon>Bacillati</taxon>
        <taxon>Actinomycetota</taxon>
        <taxon>Actinomycetes</taxon>
        <taxon>Micrococcales</taxon>
        <taxon>Brevibacteriaceae</taxon>
        <taxon>Brevibacterium</taxon>
    </lineage>
</organism>
<comment type="caution">
    <text evidence="2">The sequence shown here is derived from an EMBL/GenBank/DDBJ whole genome shotgun (WGS) entry which is preliminary data.</text>
</comment>
<feature type="domain" description="CinA C-terminal" evidence="1">
    <location>
        <begin position="4"/>
        <end position="151"/>
    </location>
</feature>
<evidence type="ECO:0000313" key="2">
    <source>
        <dbReference type="EMBL" id="NNG78382.1"/>
    </source>
</evidence>
<sequence>MTVAEIIRRLTTAGLTVATCESLTAGKLAATIADVPGASAVLRGGLVTYATDLKTELAGVDADLLTASGAVHPQVAAQMATGAARACQADIALACTGVAGPDPQDGQPVGRVFTALLAPQMAEPEVVGHDFSGDRAQIRQATVEACLSQLAAWVQDRWALS</sequence>
<dbReference type="Proteomes" id="UP000549517">
    <property type="component" value="Unassembled WGS sequence"/>
</dbReference>
<evidence type="ECO:0000259" key="1">
    <source>
        <dbReference type="Pfam" id="PF02464"/>
    </source>
</evidence>
<name>A0A849ARH1_9MICO</name>
<dbReference type="RefSeq" id="WP_170273456.1">
    <property type="nucleotide sequence ID" value="NZ_BAAAKH010000002.1"/>
</dbReference>
<dbReference type="InterPro" id="IPR036653">
    <property type="entry name" value="CinA-like_C"/>
</dbReference>
<reference evidence="2 3" key="1">
    <citation type="submission" date="2020-05" db="EMBL/GenBank/DDBJ databases">
        <title>MicrobeNet Type strains.</title>
        <authorList>
            <person name="Nicholson A.C."/>
        </authorList>
    </citation>
    <scope>NUCLEOTIDE SEQUENCE [LARGE SCALE GENOMIC DNA]</scope>
    <source>
        <strain evidence="2 3">CCUG 46604</strain>
    </source>
</reference>
<dbReference type="Pfam" id="PF02464">
    <property type="entry name" value="CinA"/>
    <property type="match status" value="1"/>
</dbReference>
<dbReference type="EMBL" id="JABEMC010000001">
    <property type="protein sequence ID" value="NNG78382.1"/>
    <property type="molecule type" value="Genomic_DNA"/>
</dbReference>
<proteinExistence type="predicted"/>
<dbReference type="SUPFAM" id="SSF142433">
    <property type="entry name" value="CinA-like"/>
    <property type="match status" value="1"/>
</dbReference>
<protein>
    <submittedName>
        <fullName evidence="2">CinA family protein</fullName>
    </submittedName>
</protein>
<accession>A0A849ARH1</accession>
<dbReference type="InterPro" id="IPR008136">
    <property type="entry name" value="CinA_C"/>
</dbReference>